<dbReference type="GO" id="GO:0005886">
    <property type="term" value="C:plasma membrane"/>
    <property type="evidence" value="ECO:0007669"/>
    <property type="project" value="UniProtKB-SubCell"/>
</dbReference>
<comment type="subcellular location">
    <subcellularLocation>
        <location evidence="1">Cell membrane</location>
        <topology evidence="1">Multi-pass membrane protein</topology>
    </subcellularLocation>
</comment>
<dbReference type="FunCoup" id="A0A1B1AL26">
    <property type="interactions" value="135"/>
</dbReference>
<dbReference type="EMBL" id="CP013244">
    <property type="protein sequence ID" value="ANP47257.1"/>
    <property type="molecule type" value="Genomic_DNA"/>
</dbReference>
<dbReference type="GO" id="GO:0022904">
    <property type="term" value="P:respiratory electron transport chain"/>
    <property type="evidence" value="ECO:0007669"/>
    <property type="project" value="InterPro"/>
</dbReference>
<dbReference type="SUPFAM" id="SSF81342">
    <property type="entry name" value="Transmembrane di-heme cytochromes"/>
    <property type="match status" value="1"/>
</dbReference>
<feature type="region of interest" description="Disordered" evidence="6">
    <location>
        <begin position="219"/>
        <end position="238"/>
    </location>
</feature>
<dbReference type="Proteomes" id="UP000092498">
    <property type="component" value="Chromosome"/>
</dbReference>
<dbReference type="InParanoid" id="A0A1B1AL26"/>
<evidence type="ECO:0000256" key="5">
    <source>
        <dbReference type="ARBA" id="ARBA00023136"/>
    </source>
</evidence>
<evidence type="ECO:0000256" key="1">
    <source>
        <dbReference type="ARBA" id="ARBA00004651"/>
    </source>
</evidence>
<dbReference type="STRING" id="1759059.ATE48_15685"/>
<feature type="domain" description="Cytochrome b561 bacterial/Ni-hydrogenase" evidence="8">
    <location>
        <begin position="9"/>
        <end position="179"/>
    </location>
</feature>
<feature type="compositionally biased region" description="Basic and acidic residues" evidence="6">
    <location>
        <begin position="229"/>
        <end position="238"/>
    </location>
</feature>
<sequence>MSNERIVRVWDLPTRLFHWALFALILVAWFSGEEEGAAALIHRYAGEAIAGLIVFRVLWGFIGGERSRFADFAAGPNAIVAHVRDLFSAQPKRHMGHNPLGGVAVFLLLAVVSAVVITGLFSGDDGMGGPFVGLWGLELSEQHEVLFRVLQALVAIHLLGVFVESFKARDALVPAMVTGAKSRRADEPGDDAKRAGLMALVVALSVGALTSFWLVSQPMQGGGGAGGETEAHEGYEED</sequence>
<reference evidence="9 10" key="1">
    <citation type="submission" date="2015-11" db="EMBL/GenBank/DDBJ databases">
        <title>Whole-Genome Sequence of Candidatus Oderbacter manganicum from the National Park Lower Oder Valley, Germany.</title>
        <authorList>
            <person name="Braun B."/>
            <person name="Liere K."/>
            <person name="Szewzyk U."/>
        </authorList>
    </citation>
    <scope>NUCLEOTIDE SEQUENCE [LARGE SCALE GENOMIC DNA]</scope>
    <source>
        <strain evidence="9 10">OTSz_A_272</strain>
    </source>
</reference>
<evidence type="ECO:0000256" key="2">
    <source>
        <dbReference type="ARBA" id="ARBA00022475"/>
    </source>
</evidence>
<keyword evidence="4 7" id="KW-1133">Transmembrane helix</keyword>
<dbReference type="Gene3D" id="1.20.950.20">
    <property type="entry name" value="Transmembrane di-heme cytochromes, Chain C"/>
    <property type="match status" value="1"/>
</dbReference>
<evidence type="ECO:0000256" key="7">
    <source>
        <dbReference type="SAM" id="Phobius"/>
    </source>
</evidence>
<evidence type="ECO:0000256" key="3">
    <source>
        <dbReference type="ARBA" id="ARBA00022692"/>
    </source>
</evidence>
<dbReference type="PANTHER" id="PTHR30485">
    <property type="entry name" value="NI/FE-HYDROGENASE 1 B-TYPE CYTOCHROME SUBUNIT"/>
    <property type="match status" value="1"/>
</dbReference>
<feature type="transmembrane region" description="Helical" evidence="7">
    <location>
        <begin position="195"/>
        <end position="215"/>
    </location>
</feature>
<gene>
    <name evidence="9" type="ORF">ATE48_15685</name>
</gene>
<dbReference type="PANTHER" id="PTHR30485:SF2">
    <property type="entry name" value="BLL0597 PROTEIN"/>
    <property type="match status" value="1"/>
</dbReference>
<name>A0A1B1AL26_9PROT</name>
<protein>
    <recommendedName>
        <fullName evidence="8">Cytochrome b561 bacterial/Ni-hydrogenase domain-containing protein</fullName>
    </recommendedName>
</protein>
<dbReference type="GO" id="GO:0020037">
    <property type="term" value="F:heme binding"/>
    <property type="evidence" value="ECO:0007669"/>
    <property type="project" value="TreeGrafter"/>
</dbReference>
<keyword evidence="5 7" id="KW-0472">Membrane</keyword>
<dbReference type="GO" id="GO:0009055">
    <property type="term" value="F:electron transfer activity"/>
    <property type="evidence" value="ECO:0007669"/>
    <property type="project" value="InterPro"/>
</dbReference>
<evidence type="ECO:0000259" key="8">
    <source>
        <dbReference type="Pfam" id="PF01292"/>
    </source>
</evidence>
<dbReference type="InterPro" id="IPR016174">
    <property type="entry name" value="Di-haem_cyt_TM"/>
</dbReference>
<accession>A0A1B1AL26</accession>
<dbReference type="Pfam" id="PF01292">
    <property type="entry name" value="Ni_hydr_CYTB"/>
    <property type="match status" value="1"/>
</dbReference>
<dbReference type="InterPro" id="IPR011577">
    <property type="entry name" value="Cyt_b561_bac/Ni-Hgenase"/>
</dbReference>
<keyword evidence="2" id="KW-1003">Cell membrane</keyword>
<evidence type="ECO:0000313" key="10">
    <source>
        <dbReference type="Proteomes" id="UP000092498"/>
    </source>
</evidence>
<dbReference type="OrthoDB" id="196472at2"/>
<keyword evidence="3 7" id="KW-0812">Transmembrane</keyword>
<dbReference type="RefSeq" id="WP_066773101.1">
    <property type="nucleotide sequence ID" value="NZ_CP013244.1"/>
</dbReference>
<keyword evidence="10" id="KW-1185">Reference proteome</keyword>
<feature type="transmembrane region" description="Helical" evidence="7">
    <location>
        <begin position="12"/>
        <end position="32"/>
    </location>
</feature>
<dbReference type="InterPro" id="IPR051542">
    <property type="entry name" value="Hydrogenase_cytochrome"/>
</dbReference>
<proteinExistence type="predicted"/>
<evidence type="ECO:0000313" key="9">
    <source>
        <dbReference type="EMBL" id="ANP47257.1"/>
    </source>
</evidence>
<evidence type="ECO:0000256" key="4">
    <source>
        <dbReference type="ARBA" id="ARBA00022989"/>
    </source>
</evidence>
<dbReference type="AlphaFoldDB" id="A0A1B1AL26"/>
<evidence type="ECO:0000256" key="6">
    <source>
        <dbReference type="SAM" id="MobiDB-lite"/>
    </source>
</evidence>
<organism evidence="9 10">
    <name type="scientific">Candidatus Viadribacter manganicus</name>
    <dbReference type="NCBI Taxonomy" id="1759059"/>
    <lineage>
        <taxon>Bacteria</taxon>
        <taxon>Pseudomonadati</taxon>
        <taxon>Pseudomonadota</taxon>
        <taxon>Alphaproteobacteria</taxon>
        <taxon>Hyphomonadales</taxon>
        <taxon>Hyphomonadaceae</taxon>
        <taxon>Candidatus Viadribacter</taxon>
    </lineage>
</organism>
<feature type="transmembrane region" description="Helical" evidence="7">
    <location>
        <begin position="100"/>
        <end position="121"/>
    </location>
</feature>
<dbReference type="KEGG" id="cbot:ATE48_15685"/>
<feature type="transmembrane region" description="Helical" evidence="7">
    <location>
        <begin position="44"/>
        <end position="62"/>
    </location>
</feature>